<feature type="domain" description="HTH iclR-type" evidence="4">
    <location>
        <begin position="10"/>
        <end position="70"/>
    </location>
</feature>
<sequence length="261" mass="27691">MSDPGRRRERNPIASATRVLSALAEAPDAVGVRELARLLGSPASSVQRTLEAAADSGLVRSVDGRWELGWEFHRLAALSQQRQPFRIAGPVLRALSDRTGETALLAVYDPGRRRRMFVAQAEAEGHAVRFVPELYAWLPMHAGASALAILAYLPAEERRRVAESGLPALTDTTITSVGALEIALERVRAEGVAVSRDQVNLGASGVAAPLRTRGGVAASLAVIVPNQRFDDATEAALRVAVAESAETLSRTMAGAESRGGD</sequence>
<dbReference type="Gene3D" id="3.30.450.40">
    <property type="match status" value="1"/>
</dbReference>
<reference evidence="6" key="2">
    <citation type="submission" date="2020-09" db="EMBL/GenBank/DDBJ databases">
        <authorList>
            <person name="Sun Q."/>
            <person name="Zhou Y."/>
        </authorList>
    </citation>
    <scope>NUCLEOTIDE SEQUENCE</scope>
    <source>
        <strain evidence="6">CGMCC 1.15794</strain>
    </source>
</reference>
<evidence type="ECO:0000313" key="7">
    <source>
        <dbReference type="Proteomes" id="UP000657592"/>
    </source>
</evidence>
<evidence type="ECO:0000313" key="6">
    <source>
        <dbReference type="EMBL" id="GGH47012.1"/>
    </source>
</evidence>
<dbReference type="Gene3D" id="1.10.10.10">
    <property type="entry name" value="Winged helix-like DNA-binding domain superfamily/Winged helix DNA-binding domain"/>
    <property type="match status" value="1"/>
</dbReference>
<evidence type="ECO:0000256" key="2">
    <source>
        <dbReference type="ARBA" id="ARBA00023125"/>
    </source>
</evidence>
<feature type="domain" description="IclR-ED" evidence="5">
    <location>
        <begin position="71"/>
        <end position="254"/>
    </location>
</feature>
<dbReference type="SUPFAM" id="SSF46785">
    <property type="entry name" value="Winged helix' DNA-binding domain"/>
    <property type="match status" value="1"/>
</dbReference>
<dbReference type="GO" id="GO:0003677">
    <property type="term" value="F:DNA binding"/>
    <property type="evidence" value="ECO:0007669"/>
    <property type="project" value="UniProtKB-KW"/>
</dbReference>
<dbReference type="EMBL" id="BMJY01000011">
    <property type="protein sequence ID" value="GGH47012.1"/>
    <property type="molecule type" value="Genomic_DNA"/>
</dbReference>
<dbReference type="InterPro" id="IPR014757">
    <property type="entry name" value="Tscrpt_reg_IclR_C"/>
</dbReference>
<dbReference type="InterPro" id="IPR005471">
    <property type="entry name" value="Tscrpt_reg_IclR_N"/>
</dbReference>
<dbReference type="Pfam" id="PF09339">
    <property type="entry name" value="HTH_IclR"/>
    <property type="match status" value="1"/>
</dbReference>
<evidence type="ECO:0000259" key="4">
    <source>
        <dbReference type="PROSITE" id="PS51077"/>
    </source>
</evidence>
<name>A0A917II88_9MICO</name>
<dbReference type="RefSeq" id="WP_188756487.1">
    <property type="nucleotide sequence ID" value="NZ_BMJY01000011.1"/>
</dbReference>
<evidence type="ECO:0000256" key="1">
    <source>
        <dbReference type="ARBA" id="ARBA00023015"/>
    </source>
</evidence>
<dbReference type="SMART" id="SM00346">
    <property type="entry name" value="HTH_ICLR"/>
    <property type="match status" value="1"/>
</dbReference>
<keyword evidence="2" id="KW-0238">DNA-binding</keyword>
<keyword evidence="7" id="KW-1185">Reference proteome</keyword>
<organism evidence="6 7">
    <name type="scientific">Microbacterium album</name>
    <dbReference type="NCBI Taxonomy" id="2053191"/>
    <lineage>
        <taxon>Bacteria</taxon>
        <taxon>Bacillati</taxon>
        <taxon>Actinomycetota</taxon>
        <taxon>Actinomycetes</taxon>
        <taxon>Micrococcales</taxon>
        <taxon>Microbacteriaceae</taxon>
        <taxon>Microbacterium</taxon>
    </lineage>
</organism>
<dbReference type="InterPro" id="IPR050707">
    <property type="entry name" value="HTH_MetabolicPath_Reg"/>
</dbReference>
<proteinExistence type="predicted"/>
<reference evidence="6" key="1">
    <citation type="journal article" date="2014" name="Int. J. Syst. Evol. Microbiol.">
        <title>Complete genome sequence of Corynebacterium casei LMG S-19264T (=DSM 44701T), isolated from a smear-ripened cheese.</title>
        <authorList>
            <consortium name="US DOE Joint Genome Institute (JGI-PGF)"/>
            <person name="Walter F."/>
            <person name="Albersmeier A."/>
            <person name="Kalinowski J."/>
            <person name="Ruckert C."/>
        </authorList>
    </citation>
    <scope>NUCLEOTIDE SEQUENCE</scope>
    <source>
        <strain evidence="6">CGMCC 1.15794</strain>
    </source>
</reference>
<dbReference type="Proteomes" id="UP000657592">
    <property type="component" value="Unassembled WGS sequence"/>
</dbReference>
<keyword evidence="1" id="KW-0805">Transcription regulation</keyword>
<dbReference type="AlphaFoldDB" id="A0A917II88"/>
<evidence type="ECO:0000256" key="3">
    <source>
        <dbReference type="ARBA" id="ARBA00023163"/>
    </source>
</evidence>
<dbReference type="InterPro" id="IPR036388">
    <property type="entry name" value="WH-like_DNA-bd_sf"/>
</dbReference>
<dbReference type="InterPro" id="IPR036390">
    <property type="entry name" value="WH_DNA-bd_sf"/>
</dbReference>
<dbReference type="SUPFAM" id="SSF55781">
    <property type="entry name" value="GAF domain-like"/>
    <property type="match status" value="1"/>
</dbReference>
<gene>
    <name evidence="6" type="ORF">GCM10010921_23450</name>
</gene>
<evidence type="ECO:0000259" key="5">
    <source>
        <dbReference type="PROSITE" id="PS51078"/>
    </source>
</evidence>
<accession>A0A917II88</accession>
<dbReference type="PANTHER" id="PTHR30136:SF8">
    <property type="entry name" value="TRANSCRIPTIONAL REGULATORY PROTEIN"/>
    <property type="match status" value="1"/>
</dbReference>
<comment type="caution">
    <text evidence="6">The sequence shown here is derived from an EMBL/GenBank/DDBJ whole genome shotgun (WGS) entry which is preliminary data.</text>
</comment>
<dbReference type="InterPro" id="IPR029016">
    <property type="entry name" value="GAF-like_dom_sf"/>
</dbReference>
<dbReference type="GO" id="GO:0045892">
    <property type="term" value="P:negative regulation of DNA-templated transcription"/>
    <property type="evidence" value="ECO:0007669"/>
    <property type="project" value="TreeGrafter"/>
</dbReference>
<dbReference type="PROSITE" id="PS51077">
    <property type="entry name" value="HTH_ICLR"/>
    <property type="match status" value="1"/>
</dbReference>
<dbReference type="PROSITE" id="PS51078">
    <property type="entry name" value="ICLR_ED"/>
    <property type="match status" value="1"/>
</dbReference>
<dbReference type="PANTHER" id="PTHR30136">
    <property type="entry name" value="HELIX-TURN-HELIX TRANSCRIPTIONAL REGULATOR, ICLR FAMILY"/>
    <property type="match status" value="1"/>
</dbReference>
<keyword evidence="3" id="KW-0804">Transcription</keyword>
<protein>
    <submittedName>
        <fullName evidence="6">IclR family transcriptional regulator</fullName>
    </submittedName>
</protein>
<dbReference type="Pfam" id="PF01614">
    <property type="entry name" value="IclR_C"/>
    <property type="match status" value="1"/>
</dbReference>
<dbReference type="GO" id="GO:0003700">
    <property type="term" value="F:DNA-binding transcription factor activity"/>
    <property type="evidence" value="ECO:0007669"/>
    <property type="project" value="TreeGrafter"/>
</dbReference>